<feature type="region of interest" description="Disordered" evidence="1">
    <location>
        <begin position="96"/>
        <end position="116"/>
    </location>
</feature>
<evidence type="ECO:0000313" key="3">
    <source>
        <dbReference type="Proteomes" id="UP000299102"/>
    </source>
</evidence>
<accession>A0A4C1T0S7</accession>
<dbReference type="AlphaFoldDB" id="A0A4C1T0S7"/>
<gene>
    <name evidence="2" type="ORF">EVAR_92051_1</name>
</gene>
<dbReference type="Proteomes" id="UP000299102">
    <property type="component" value="Unassembled WGS sequence"/>
</dbReference>
<feature type="compositionally biased region" description="Basic and acidic residues" evidence="1">
    <location>
        <begin position="43"/>
        <end position="55"/>
    </location>
</feature>
<dbReference type="EMBL" id="BGZK01000025">
    <property type="protein sequence ID" value="GBP07140.1"/>
    <property type="molecule type" value="Genomic_DNA"/>
</dbReference>
<proteinExistence type="predicted"/>
<evidence type="ECO:0000313" key="2">
    <source>
        <dbReference type="EMBL" id="GBP07140.1"/>
    </source>
</evidence>
<feature type="region of interest" description="Disordered" evidence="1">
    <location>
        <begin position="43"/>
        <end position="73"/>
    </location>
</feature>
<name>A0A4C1T0S7_EUMVA</name>
<sequence length="120" mass="13743">MSYSLSSPLWARLIENPSDTAFLQHYNRKIFKHSHPHTYRASLQEERAVRTDSKRISVNSHKTRPRRSTAVNSCTKQELFPSNIDDAVKKKAIESLLVTPPRPSSPGQVKSDPPRVRCLY</sequence>
<keyword evidence="3" id="KW-1185">Reference proteome</keyword>
<evidence type="ECO:0000256" key="1">
    <source>
        <dbReference type="SAM" id="MobiDB-lite"/>
    </source>
</evidence>
<protein>
    <submittedName>
        <fullName evidence="2">Uncharacterized protein</fullName>
    </submittedName>
</protein>
<comment type="caution">
    <text evidence="2">The sequence shown here is derived from an EMBL/GenBank/DDBJ whole genome shotgun (WGS) entry which is preliminary data.</text>
</comment>
<reference evidence="2 3" key="1">
    <citation type="journal article" date="2019" name="Commun. Biol.">
        <title>The bagworm genome reveals a unique fibroin gene that provides high tensile strength.</title>
        <authorList>
            <person name="Kono N."/>
            <person name="Nakamura H."/>
            <person name="Ohtoshi R."/>
            <person name="Tomita M."/>
            <person name="Numata K."/>
            <person name="Arakawa K."/>
        </authorList>
    </citation>
    <scope>NUCLEOTIDE SEQUENCE [LARGE SCALE GENOMIC DNA]</scope>
</reference>
<organism evidence="2 3">
    <name type="scientific">Eumeta variegata</name>
    <name type="common">Bagworm moth</name>
    <name type="synonym">Eumeta japonica</name>
    <dbReference type="NCBI Taxonomy" id="151549"/>
    <lineage>
        <taxon>Eukaryota</taxon>
        <taxon>Metazoa</taxon>
        <taxon>Ecdysozoa</taxon>
        <taxon>Arthropoda</taxon>
        <taxon>Hexapoda</taxon>
        <taxon>Insecta</taxon>
        <taxon>Pterygota</taxon>
        <taxon>Neoptera</taxon>
        <taxon>Endopterygota</taxon>
        <taxon>Lepidoptera</taxon>
        <taxon>Glossata</taxon>
        <taxon>Ditrysia</taxon>
        <taxon>Tineoidea</taxon>
        <taxon>Psychidae</taxon>
        <taxon>Oiketicinae</taxon>
        <taxon>Eumeta</taxon>
    </lineage>
</organism>